<dbReference type="SUPFAM" id="SSF52087">
    <property type="entry name" value="CRAL/TRIO domain"/>
    <property type="match status" value="1"/>
</dbReference>
<dbReference type="Proteomes" id="UP001153069">
    <property type="component" value="Unassembled WGS sequence"/>
</dbReference>
<sequence length="338" mass="38793">MDRPNTSTTESHNGSQRDLELNSRNQEVTDNEESQPNNDNQVPVAATNETQRDEGVDEEGATEGHPRVPSLPPSVTVQADPKFMEISDQEREWALQIKRTVEASPELDSIPDMMYAHLAIFSQGDLDCAVNRVFNLQAYRKEYNIFDSIEEGKRVIEKYNIQDFQGIVLSFDFDLEAGTSLLVLDPTKLDKSVFKCHRKTKEIFMALYYMSQAFFPNLEVVRKGHVQIAEFEGFDPSKNMVDGKLMRRGLIEIHGSYPTFFSHVYMYHTPMVANLMMSLGKRVLPKNLSSKFTLGCTFPGRLDQFYGLPTIEAATRRALDNMYESLRIRYENERTFRL</sequence>
<feature type="compositionally biased region" description="Polar residues" evidence="1">
    <location>
        <begin position="1"/>
        <end position="14"/>
    </location>
</feature>
<feature type="region of interest" description="Disordered" evidence="1">
    <location>
        <begin position="1"/>
        <end position="76"/>
    </location>
</feature>
<evidence type="ECO:0000313" key="3">
    <source>
        <dbReference type="Proteomes" id="UP001153069"/>
    </source>
</evidence>
<gene>
    <name evidence="2" type="ORF">SEMRO_1191_G250970.1</name>
</gene>
<dbReference type="Gene3D" id="3.40.525.10">
    <property type="entry name" value="CRAL-TRIO lipid binding domain"/>
    <property type="match status" value="1"/>
</dbReference>
<reference evidence="2" key="1">
    <citation type="submission" date="2020-06" db="EMBL/GenBank/DDBJ databases">
        <authorList>
            <consortium name="Plant Systems Biology data submission"/>
        </authorList>
    </citation>
    <scope>NUCLEOTIDE SEQUENCE</scope>
    <source>
        <strain evidence="2">D6</strain>
    </source>
</reference>
<evidence type="ECO:0000256" key="1">
    <source>
        <dbReference type="SAM" id="MobiDB-lite"/>
    </source>
</evidence>
<organism evidence="2 3">
    <name type="scientific">Seminavis robusta</name>
    <dbReference type="NCBI Taxonomy" id="568900"/>
    <lineage>
        <taxon>Eukaryota</taxon>
        <taxon>Sar</taxon>
        <taxon>Stramenopiles</taxon>
        <taxon>Ochrophyta</taxon>
        <taxon>Bacillariophyta</taxon>
        <taxon>Bacillariophyceae</taxon>
        <taxon>Bacillariophycidae</taxon>
        <taxon>Naviculales</taxon>
        <taxon>Naviculaceae</taxon>
        <taxon>Seminavis</taxon>
    </lineage>
</organism>
<accession>A0A9N8EIK5</accession>
<name>A0A9N8EIK5_9STRA</name>
<dbReference type="InterPro" id="IPR036865">
    <property type="entry name" value="CRAL-TRIO_dom_sf"/>
</dbReference>
<feature type="compositionally biased region" description="Polar residues" evidence="1">
    <location>
        <begin position="22"/>
        <end position="41"/>
    </location>
</feature>
<dbReference type="EMBL" id="CAICTM010001189">
    <property type="protein sequence ID" value="CAB9521403.1"/>
    <property type="molecule type" value="Genomic_DNA"/>
</dbReference>
<dbReference type="AlphaFoldDB" id="A0A9N8EIK5"/>
<keyword evidence="3" id="KW-1185">Reference proteome</keyword>
<comment type="caution">
    <text evidence="2">The sequence shown here is derived from an EMBL/GenBank/DDBJ whole genome shotgun (WGS) entry which is preliminary data.</text>
</comment>
<evidence type="ECO:0000313" key="2">
    <source>
        <dbReference type="EMBL" id="CAB9521403.1"/>
    </source>
</evidence>
<proteinExistence type="predicted"/>
<evidence type="ECO:0008006" key="4">
    <source>
        <dbReference type="Google" id="ProtNLM"/>
    </source>
</evidence>
<protein>
    <recommendedName>
        <fullName evidence="4">CRAL-TRIO domain-containing protein</fullName>
    </recommendedName>
</protein>